<sequence>MSSTSLSDRFLDPSRSGSWNDETEVVTADDVRWLLRNLDMHDHLPFMSMKQVTPALIVKLFQKLFTVELHELREGDDVHNVDALLDALAAGGLRLDVSASDIARGDEMQMNQLLQVCLDAHTQQREEQMAHTGAAVSAALPAEDAPASVASTPVDKIDFIQEYVRRHRNAVSGGVTPPPEGSVTSSARGKPRDAAPPGRNSRAQDRVAADAKVRMQEVVAAVGGSKCRHCVKQLLNTRECCATHHGLRGSTADRAMAAAERNRLRDERIEKVRAARFIEAVRDAELSRRVADHSRAVLEHRRQFEAAVKRERAAAATLRKMSRDEDEQRREHLVNRMCSVASARSARLDLRLSRNLPHAVRADVHPIRELCASNQRRFARDAASWRTQDPFELIPAVAKPSRASSQRK</sequence>
<organism evidence="2">
    <name type="scientific">Neobodo designis</name>
    <name type="common">Flagellated protozoan</name>
    <name type="synonym">Bodo designis</name>
    <dbReference type="NCBI Taxonomy" id="312471"/>
    <lineage>
        <taxon>Eukaryota</taxon>
        <taxon>Discoba</taxon>
        <taxon>Euglenozoa</taxon>
        <taxon>Kinetoplastea</taxon>
        <taxon>Metakinetoplastina</taxon>
        <taxon>Neobodonida</taxon>
        <taxon>Neobodo</taxon>
    </lineage>
</organism>
<evidence type="ECO:0000313" key="2">
    <source>
        <dbReference type="EMBL" id="CAD9124596.1"/>
    </source>
</evidence>
<dbReference type="EMBL" id="HBGF01028926">
    <property type="protein sequence ID" value="CAD9124596.1"/>
    <property type="molecule type" value="Transcribed_RNA"/>
</dbReference>
<dbReference type="AlphaFoldDB" id="A0A7S1Q9R5"/>
<feature type="region of interest" description="Disordered" evidence="1">
    <location>
        <begin position="1"/>
        <end position="20"/>
    </location>
</feature>
<reference evidence="2" key="1">
    <citation type="submission" date="2021-01" db="EMBL/GenBank/DDBJ databases">
        <authorList>
            <person name="Corre E."/>
            <person name="Pelletier E."/>
            <person name="Niang G."/>
            <person name="Scheremetjew M."/>
            <person name="Finn R."/>
            <person name="Kale V."/>
            <person name="Holt S."/>
            <person name="Cochrane G."/>
            <person name="Meng A."/>
            <person name="Brown T."/>
            <person name="Cohen L."/>
        </authorList>
    </citation>
    <scope>NUCLEOTIDE SEQUENCE</scope>
    <source>
        <strain evidence="2">CCAP 1951/1</strain>
    </source>
</reference>
<name>A0A7S1Q9R5_NEODS</name>
<feature type="region of interest" description="Disordered" evidence="1">
    <location>
        <begin position="170"/>
        <end position="205"/>
    </location>
</feature>
<protein>
    <submittedName>
        <fullName evidence="2">Uncharacterized protein</fullName>
    </submittedName>
</protein>
<accession>A0A7S1Q9R5</accession>
<proteinExistence type="predicted"/>
<evidence type="ECO:0000256" key="1">
    <source>
        <dbReference type="SAM" id="MobiDB-lite"/>
    </source>
</evidence>
<gene>
    <name evidence="2" type="ORF">NDES1114_LOCUS19171</name>
</gene>